<evidence type="ECO:0000313" key="1">
    <source>
        <dbReference type="EMBL" id="NEI32558.1"/>
    </source>
</evidence>
<evidence type="ECO:0000313" key="2">
    <source>
        <dbReference type="Proteomes" id="UP000471560"/>
    </source>
</evidence>
<name>A0A6P0AZL1_RHILE</name>
<dbReference type="AlphaFoldDB" id="A0A6P0AZL1"/>
<comment type="caution">
    <text evidence="1">The sequence shown here is derived from an EMBL/GenBank/DDBJ whole genome shotgun (WGS) entry which is preliminary data.</text>
</comment>
<dbReference type="EMBL" id="WUEZ01000001">
    <property type="protein sequence ID" value="NEI32558.1"/>
    <property type="molecule type" value="Genomic_DNA"/>
</dbReference>
<reference evidence="1 2" key="1">
    <citation type="submission" date="2019-12" db="EMBL/GenBank/DDBJ databases">
        <title>Rhizobium genotypes associated with high levels of biological nitrogen fixation by grain legumes in a temperate-maritime cropping system.</title>
        <authorList>
            <person name="Maluk M."/>
            <person name="Francesc Ferrando Molina F."/>
            <person name="Lopez Del Egido L."/>
            <person name="Lafos M."/>
            <person name="Langarica-Fuentes A."/>
            <person name="Gebre Yohannes G."/>
            <person name="Young M.W."/>
            <person name="Martin P."/>
            <person name="Gantlett R."/>
            <person name="Kenicer G."/>
            <person name="Hawes C."/>
            <person name="Begg G.S."/>
            <person name="Quilliam R.S."/>
            <person name="Squire G.R."/>
            <person name="Poole P.S."/>
            <person name="Young P.W."/>
            <person name="Iannetta P.M."/>
            <person name="James E.K."/>
        </authorList>
    </citation>
    <scope>NUCLEOTIDE SEQUENCE [LARGE SCALE GENOMIC DNA]</scope>
    <source>
        <strain evidence="1 2">JHI1096</strain>
    </source>
</reference>
<proteinExistence type="predicted"/>
<gene>
    <name evidence="1" type="ORF">GR204_00785</name>
</gene>
<sequence length="131" mass="14883">MPDNFLDNNRVSAWLEGFQEGDRPNARLLLSLLKLVSADEFSSEMMTILERQVGHGSLPLALFNETERPKRKGRPHRLFKEEKFGKRLRAIDNVGPALVPRQHYIGEQIGSEGIVANILTVQEVTQRRCTS</sequence>
<accession>A0A6P0AZL1</accession>
<organism evidence="1 2">
    <name type="scientific">Rhizobium leguminosarum</name>
    <dbReference type="NCBI Taxonomy" id="384"/>
    <lineage>
        <taxon>Bacteria</taxon>
        <taxon>Pseudomonadati</taxon>
        <taxon>Pseudomonadota</taxon>
        <taxon>Alphaproteobacteria</taxon>
        <taxon>Hyphomicrobiales</taxon>
        <taxon>Rhizobiaceae</taxon>
        <taxon>Rhizobium/Agrobacterium group</taxon>
        <taxon>Rhizobium</taxon>
    </lineage>
</organism>
<protein>
    <submittedName>
        <fullName evidence="1">Uncharacterized protein</fullName>
    </submittedName>
</protein>
<dbReference type="RefSeq" id="WP_164575290.1">
    <property type="nucleotide sequence ID" value="NZ_WUEZ01000001.1"/>
</dbReference>
<dbReference type="Proteomes" id="UP000471560">
    <property type="component" value="Unassembled WGS sequence"/>
</dbReference>